<comment type="subcellular location">
    <subcellularLocation>
        <location evidence="1 8">Cytoplasm</location>
    </subcellularLocation>
</comment>
<keyword evidence="4 8" id="KW-0819">tRNA processing</keyword>
<comment type="function">
    <text evidence="8">Ligates lysine onto the cytidine present at position 34 of the AUA codon-specific tRNA(Ile) that contains the anticodon CAU, in an ATP-dependent manner. Cytidine is converted to lysidine, thus changing the amino acid specificity of the tRNA from methionine to isoleucine.</text>
</comment>
<evidence type="ECO:0000256" key="4">
    <source>
        <dbReference type="ARBA" id="ARBA00022694"/>
    </source>
</evidence>
<dbReference type="HAMAP" id="MF_01161">
    <property type="entry name" value="tRNA_Ile_lys_synt"/>
    <property type="match status" value="1"/>
</dbReference>
<evidence type="ECO:0000256" key="3">
    <source>
        <dbReference type="ARBA" id="ARBA00022598"/>
    </source>
</evidence>
<protein>
    <recommendedName>
        <fullName evidence="8">tRNA(Ile)-lysidine synthase</fullName>
        <ecNumber evidence="8">6.3.4.19</ecNumber>
    </recommendedName>
    <alternativeName>
        <fullName evidence="8">tRNA(Ile)-2-lysyl-cytidine synthase</fullName>
    </alternativeName>
    <alternativeName>
        <fullName evidence="8">tRNA(Ile)-lysidine synthetase</fullName>
    </alternativeName>
</protein>
<sequence length="482" mass="57278">MPNTIAETAKIFKIFINNHFRRIKVRKIQLNYIDYLCIKKTHIKILKRSSFKNQLEKLIQNPPNHTYLLAVSGGADSMTLAFLFQHFRLKFEIAHINYKLRGKDSDSDQDVVQNFCEKNHIKFHLYEVSEEDNKPQNSIQIWARELRYTFFKQIQEKENLEFLVTAHHLNDQLETFIINLSKAAGLNGLSGIPSHDHNILRPLLSFTKDEIYQFAKEHHIEYREDLSNKKSDYLRNKIRNEIVPKLVETNEHFLENFRKSSSYLNQTKEFVQKQIVEIEKQLTTFNKNHIILSKNKLIQESDFVKFEILRKYGFTHEQEIVKIFNAASGSSFFSKDFQLIINREELIVININNEKETRDEYILIENNDVSQNQMTINLENIMEEIEEINTVFEWDFDAAKLQFPLRLRRQYDGDEFYPSGFSGKKKVSKFFRDEKLSILARQKIWILTDSSNSILGIIPLRQDRRKARNEETNRILKIFNKK</sequence>
<dbReference type="InterPro" id="IPR012094">
    <property type="entry name" value="tRNA_Ile_lys_synt"/>
</dbReference>
<evidence type="ECO:0000256" key="6">
    <source>
        <dbReference type="ARBA" id="ARBA00022840"/>
    </source>
</evidence>
<keyword evidence="2 8" id="KW-0963">Cytoplasm</keyword>
<dbReference type="SMART" id="SM00977">
    <property type="entry name" value="TilS_C"/>
    <property type="match status" value="1"/>
</dbReference>
<dbReference type="NCBIfam" id="TIGR02432">
    <property type="entry name" value="lysidine_TilS_N"/>
    <property type="match status" value="1"/>
</dbReference>
<evidence type="ECO:0000256" key="7">
    <source>
        <dbReference type="ARBA" id="ARBA00048539"/>
    </source>
</evidence>
<dbReference type="GO" id="GO:0006400">
    <property type="term" value="P:tRNA modification"/>
    <property type="evidence" value="ECO:0007669"/>
    <property type="project" value="UniProtKB-UniRule"/>
</dbReference>
<proteinExistence type="inferred from homology"/>
<evidence type="ECO:0000259" key="9">
    <source>
        <dbReference type="SMART" id="SM00977"/>
    </source>
</evidence>
<dbReference type="InterPro" id="IPR014729">
    <property type="entry name" value="Rossmann-like_a/b/a_fold"/>
</dbReference>
<evidence type="ECO:0000313" key="10">
    <source>
        <dbReference type="EMBL" id="RMZ58115.1"/>
    </source>
</evidence>
<evidence type="ECO:0000256" key="5">
    <source>
        <dbReference type="ARBA" id="ARBA00022741"/>
    </source>
</evidence>
<reference evidence="10 11" key="1">
    <citation type="submission" date="2018-08" db="EMBL/GenBank/DDBJ databases">
        <title>Chryseobacterium nematophagum: a novel matrix digesting pathogen of nematodes.</title>
        <authorList>
            <person name="Page A."/>
            <person name="Roberts M."/>
            <person name="Felix M.-A."/>
            <person name="Weir W."/>
        </authorList>
    </citation>
    <scope>NUCLEOTIDE SEQUENCE [LARGE SCALE GENOMIC DNA]</scope>
    <source>
        <strain evidence="10 11">JUb275</strain>
    </source>
</reference>
<comment type="domain">
    <text evidence="8">The N-terminal region contains the highly conserved SGGXDS motif, predicted to be a P-loop motif involved in ATP binding.</text>
</comment>
<dbReference type="PANTHER" id="PTHR43033">
    <property type="entry name" value="TRNA(ILE)-LYSIDINE SYNTHASE-RELATED"/>
    <property type="match status" value="1"/>
</dbReference>
<evidence type="ECO:0000313" key="11">
    <source>
        <dbReference type="Proteomes" id="UP000267524"/>
    </source>
</evidence>
<organism evidence="10 11">
    <name type="scientific">Chryseobacterium nematophagum</name>
    <dbReference type="NCBI Taxonomy" id="2305228"/>
    <lineage>
        <taxon>Bacteria</taxon>
        <taxon>Pseudomonadati</taxon>
        <taxon>Bacteroidota</taxon>
        <taxon>Flavobacteriia</taxon>
        <taxon>Flavobacteriales</taxon>
        <taxon>Weeksellaceae</taxon>
        <taxon>Chryseobacterium group</taxon>
        <taxon>Chryseobacterium</taxon>
    </lineage>
</organism>
<dbReference type="GO" id="GO:0005524">
    <property type="term" value="F:ATP binding"/>
    <property type="evidence" value="ECO:0007669"/>
    <property type="project" value="UniProtKB-UniRule"/>
</dbReference>
<dbReference type="GO" id="GO:0032267">
    <property type="term" value="F:tRNA(Ile)-lysidine synthase activity"/>
    <property type="evidence" value="ECO:0007669"/>
    <property type="project" value="UniProtKB-EC"/>
</dbReference>
<dbReference type="EMBL" id="QWIV01000015">
    <property type="protein sequence ID" value="RMZ58115.1"/>
    <property type="molecule type" value="Genomic_DNA"/>
</dbReference>
<dbReference type="EC" id="6.3.4.19" evidence="8"/>
<keyword evidence="5 8" id="KW-0547">Nucleotide-binding</keyword>
<dbReference type="GO" id="GO:0005737">
    <property type="term" value="C:cytoplasm"/>
    <property type="evidence" value="ECO:0007669"/>
    <property type="project" value="UniProtKB-SubCell"/>
</dbReference>
<comment type="similarity">
    <text evidence="8">Belongs to the tRNA(Ile)-lysidine synthase family.</text>
</comment>
<gene>
    <name evidence="8 10" type="primary">tilS</name>
    <name evidence="10" type="ORF">D1632_17670</name>
</gene>
<keyword evidence="11" id="KW-1185">Reference proteome</keyword>
<dbReference type="InterPro" id="IPR011063">
    <property type="entry name" value="TilS/TtcA_N"/>
</dbReference>
<dbReference type="Gene3D" id="3.40.50.620">
    <property type="entry name" value="HUPs"/>
    <property type="match status" value="1"/>
</dbReference>
<comment type="catalytic activity">
    <reaction evidence="7 8">
        <text>cytidine(34) in tRNA(Ile2) + L-lysine + ATP = lysidine(34) in tRNA(Ile2) + AMP + diphosphate + H(+)</text>
        <dbReference type="Rhea" id="RHEA:43744"/>
        <dbReference type="Rhea" id="RHEA-COMP:10625"/>
        <dbReference type="Rhea" id="RHEA-COMP:10670"/>
        <dbReference type="ChEBI" id="CHEBI:15378"/>
        <dbReference type="ChEBI" id="CHEBI:30616"/>
        <dbReference type="ChEBI" id="CHEBI:32551"/>
        <dbReference type="ChEBI" id="CHEBI:33019"/>
        <dbReference type="ChEBI" id="CHEBI:82748"/>
        <dbReference type="ChEBI" id="CHEBI:83665"/>
        <dbReference type="ChEBI" id="CHEBI:456215"/>
        <dbReference type="EC" id="6.3.4.19"/>
    </reaction>
</comment>
<keyword evidence="6 8" id="KW-0067">ATP-binding</keyword>
<evidence type="ECO:0000256" key="2">
    <source>
        <dbReference type="ARBA" id="ARBA00022490"/>
    </source>
</evidence>
<keyword evidence="3 8" id="KW-0436">Ligase</keyword>
<dbReference type="Proteomes" id="UP000267524">
    <property type="component" value="Unassembled WGS sequence"/>
</dbReference>
<feature type="binding site" evidence="8">
    <location>
        <begin position="72"/>
        <end position="77"/>
    </location>
    <ligand>
        <name>ATP</name>
        <dbReference type="ChEBI" id="CHEBI:30616"/>
    </ligand>
</feature>
<dbReference type="CDD" id="cd01992">
    <property type="entry name" value="TilS_N"/>
    <property type="match status" value="1"/>
</dbReference>
<feature type="domain" description="Lysidine-tRNA(Ile) synthetase C-terminal" evidence="9">
    <location>
        <begin position="405"/>
        <end position="478"/>
    </location>
</feature>
<dbReference type="InterPro" id="IPR012796">
    <property type="entry name" value="Lysidine-tRNA-synth_C"/>
</dbReference>
<comment type="caution">
    <text evidence="10">The sequence shown here is derived from an EMBL/GenBank/DDBJ whole genome shotgun (WGS) entry which is preliminary data.</text>
</comment>
<dbReference type="NCBIfam" id="TIGR02433">
    <property type="entry name" value="lysidine_TilS_C"/>
    <property type="match status" value="1"/>
</dbReference>
<evidence type="ECO:0000256" key="8">
    <source>
        <dbReference type="HAMAP-Rule" id="MF_01161"/>
    </source>
</evidence>
<dbReference type="SUPFAM" id="SSF56037">
    <property type="entry name" value="PheT/TilS domain"/>
    <property type="match status" value="1"/>
</dbReference>
<accession>A0A3M7L7X4</accession>
<dbReference type="SUPFAM" id="SSF52402">
    <property type="entry name" value="Adenine nucleotide alpha hydrolases-like"/>
    <property type="match status" value="1"/>
</dbReference>
<dbReference type="Pfam" id="PF01171">
    <property type="entry name" value="ATP_bind_3"/>
    <property type="match status" value="1"/>
</dbReference>
<dbReference type="InterPro" id="IPR012795">
    <property type="entry name" value="tRNA_Ile_lys_synt_N"/>
</dbReference>
<name>A0A3M7L7X4_9FLAO</name>
<evidence type="ECO:0000256" key="1">
    <source>
        <dbReference type="ARBA" id="ARBA00004496"/>
    </source>
</evidence>
<dbReference type="PANTHER" id="PTHR43033:SF1">
    <property type="entry name" value="TRNA(ILE)-LYSIDINE SYNTHASE-RELATED"/>
    <property type="match status" value="1"/>
</dbReference>
<dbReference type="AlphaFoldDB" id="A0A3M7L7X4"/>